<reference evidence="6 7" key="1">
    <citation type="submission" date="2018-06" db="EMBL/GenBank/DDBJ databases">
        <title>Extensive metabolic versatility and redundancy in microbially diverse, dynamic hydrothermal sediments.</title>
        <authorList>
            <person name="Dombrowski N."/>
            <person name="Teske A."/>
            <person name="Baker B.J."/>
        </authorList>
    </citation>
    <scope>NUCLEOTIDE SEQUENCE [LARGE SCALE GENOMIC DNA]</scope>
    <source>
        <strain evidence="6">B3_G15</strain>
    </source>
</reference>
<dbReference type="SUPFAM" id="SSF102114">
    <property type="entry name" value="Radical SAM enzymes"/>
    <property type="match status" value="1"/>
</dbReference>
<evidence type="ECO:0000256" key="3">
    <source>
        <dbReference type="ARBA" id="ARBA00023004"/>
    </source>
</evidence>
<dbReference type="InterPro" id="IPR013785">
    <property type="entry name" value="Aldolase_TIM"/>
</dbReference>
<evidence type="ECO:0000313" key="7">
    <source>
        <dbReference type="Proteomes" id="UP000280417"/>
    </source>
</evidence>
<dbReference type="InterPro" id="IPR058240">
    <property type="entry name" value="rSAM_sf"/>
</dbReference>
<keyword evidence="4" id="KW-0411">Iron-sulfur</keyword>
<keyword evidence="1" id="KW-0949">S-adenosyl-L-methionine</keyword>
<dbReference type="SMART" id="SM00729">
    <property type="entry name" value="Elp3"/>
    <property type="match status" value="1"/>
</dbReference>
<accession>A0A662DA17</accession>
<evidence type="ECO:0000256" key="2">
    <source>
        <dbReference type="ARBA" id="ARBA00022723"/>
    </source>
</evidence>
<dbReference type="InterPro" id="IPR006638">
    <property type="entry name" value="Elp3/MiaA/NifB-like_rSAM"/>
</dbReference>
<feature type="domain" description="Radical SAM core" evidence="5">
    <location>
        <begin position="32"/>
        <end position="272"/>
    </location>
</feature>
<dbReference type="Proteomes" id="UP000280417">
    <property type="component" value="Unassembled WGS sequence"/>
</dbReference>
<dbReference type="AlphaFoldDB" id="A0A662DA17"/>
<dbReference type="EMBL" id="QMQA01000228">
    <property type="protein sequence ID" value="RLE11688.1"/>
    <property type="molecule type" value="Genomic_DNA"/>
</dbReference>
<name>A0A662DA17_UNCAE</name>
<dbReference type="SFLD" id="SFLDG01098">
    <property type="entry name" value="Uncharacterised_Radical_SAM_Su"/>
    <property type="match status" value="1"/>
</dbReference>
<comment type="caution">
    <text evidence="6">The sequence shown here is derived from an EMBL/GenBank/DDBJ whole genome shotgun (WGS) entry which is preliminary data.</text>
</comment>
<protein>
    <submittedName>
        <fullName evidence="6">Radical SAM protein</fullName>
    </submittedName>
</protein>
<dbReference type="CDD" id="cd01335">
    <property type="entry name" value="Radical_SAM"/>
    <property type="match status" value="1"/>
</dbReference>
<evidence type="ECO:0000259" key="5">
    <source>
        <dbReference type="PROSITE" id="PS51918"/>
    </source>
</evidence>
<dbReference type="GO" id="GO:0051536">
    <property type="term" value="F:iron-sulfur cluster binding"/>
    <property type="evidence" value="ECO:0007669"/>
    <property type="project" value="UniProtKB-KW"/>
</dbReference>
<gene>
    <name evidence="6" type="ORF">DRJ04_07585</name>
</gene>
<dbReference type="GO" id="GO:0046872">
    <property type="term" value="F:metal ion binding"/>
    <property type="evidence" value="ECO:0007669"/>
    <property type="project" value="UniProtKB-KW"/>
</dbReference>
<dbReference type="Gene3D" id="3.20.20.70">
    <property type="entry name" value="Aldolase class I"/>
    <property type="match status" value="1"/>
</dbReference>
<keyword evidence="3" id="KW-0408">Iron</keyword>
<proteinExistence type="predicted"/>
<dbReference type="InterPro" id="IPR007197">
    <property type="entry name" value="rSAM"/>
</dbReference>
<evidence type="ECO:0000313" key="6">
    <source>
        <dbReference type="EMBL" id="RLE11688.1"/>
    </source>
</evidence>
<organism evidence="6 7">
    <name type="scientific">Aerophobetes bacterium</name>
    <dbReference type="NCBI Taxonomy" id="2030807"/>
    <lineage>
        <taxon>Bacteria</taxon>
        <taxon>Candidatus Aerophobota</taxon>
    </lineage>
</organism>
<sequence>MFVRQKESPEYLRISLGVAIALGFRRGLFYRGARQLCANLLMTYSEGCMGSCAYCGLTKERPGKDVEKSFIRVEWPAYPLEEIINRLKTRQSQFKRVCISMITNPASVSDLISIALKIKKHVKLPLSLLICPTVLGEKDLVRFKEIGADHIGIALDTATEKLFDRMRGRLIGGPHRWEVYWDTINRAIDIFGGKRVGIHLIVGLGETEEEMLQTIQRIHELGASSTLFSFFPEGGSLLAHHPQPPIGQYRRIQLGRHLIHKGLSTVHDFSFDEGGRLLSYGLPQKDLDEVINSGIPFQTTGCPGCNRPYANSRPGPNIRNYPFPLSESDIQQVRKQLWTD</sequence>
<evidence type="ECO:0000256" key="1">
    <source>
        <dbReference type="ARBA" id="ARBA00022691"/>
    </source>
</evidence>
<dbReference type="Pfam" id="PF04055">
    <property type="entry name" value="Radical_SAM"/>
    <property type="match status" value="1"/>
</dbReference>
<keyword evidence="2" id="KW-0479">Metal-binding</keyword>
<evidence type="ECO:0000256" key="4">
    <source>
        <dbReference type="ARBA" id="ARBA00023014"/>
    </source>
</evidence>
<dbReference type="SFLD" id="SFLDS00029">
    <property type="entry name" value="Radical_SAM"/>
    <property type="match status" value="1"/>
</dbReference>
<dbReference type="GO" id="GO:0003824">
    <property type="term" value="F:catalytic activity"/>
    <property type="evidence" value="ECO:0007669"/>
    <property type="project" value="InterPro"/>
</dbReference>
<dbReference type="PROSITE" id="PS51918">
    <property type="entry name" value="RADICAL_SAM"/>
    <property type="match status" value="1"/>
</dbReference>